<keyword evidence="8" id="KW-0645">Protease</keyword>
<evidence type="ECO:0000256" key="4">
    <source>
        <dbReference type="ARBA" id="ARBA00022527"/>
    </source>
</evidence>
<gene>
    <name evidence="19" type="ORF">Tci_008248</name>
</gene>
<evidence type="ECO:0000256" key="14">
    <source>
        <dbReference type="ARBA" id="ARBA00048679"/>
    </source>
</evidence>
<feature type="region of interest" description="Disordered" evidence="16">
    <location>
        <begin position="560"/>
        <end position="583"/>
    </location>
</feature>
<feature type="compositionally biased region" description="Polar residues" evidence="16">
    <location>
        <begin position="570"/>
        <end position="579"/>
    </location>
</feature>
<dbReference type="Pfam" id="PF07727">
    <property type="entry name" value="RVT_2"/>
    <property type="match status" value="1"/>
</dbReference>
<feature type="region of interest" description="Disordered" evidence="16">
    <location>
        <begin position="919"/>
        <end position="947"/>
    </location>
</feature>
<dbReference type="PROSITE" id="PS00108">
    <property type="entry name" value="PROTEIN_KINASE_ST"/>
    <property type="match status" value="1"/>
</dbReference>
<evidence type="ECO:0000256" key="5">
    <source>
        <dbReference type="ARBA" id="ARBA00022618"/>
    </source>
</evidence>
<comment type="catalytic activity">
    <reaction evidence="14">
        <text>L-seryl-[protein] + ATP = O-phospho-L-seryl-[protein] + ADP + H(+)</text>
        <dbReference type="Rhea" id="RHEA:17989"/>
        <dbReference type="Rhea" id="RHEA-COMP:9863"/>
        <dbReference type="Rhea" id="RHEA-COMP:11604"/>
        <dbReference type="ChEBI" id="CHEBI:15378"/>
        <dbReference type="ChEBI" id="CHEBI:29999"/>
        <dbReference type="ChEBI" id="CHEBI:30616"/>
        <dbReference type="ChEBI" id="CHEBI:83421"/>
        <dbReference type="ChEBI" id="CHEBI:456216"/>
        <dbReference type="EC" id="2.7.11.1"/>
    </reaction>
</comment>
<feature type="region of interest" description="Disordered" evidence="16">
    <location>
        <begin position="1360"/>
        <end position="1394"/>
    </location>
</feature>
<dbReference type="Pfam" id="PF00069">
    <property type="entry name" value="Pkinase"/>
    <property type="match status" value="1"/>
</dbReference>
<dbReference type="InterPro" id="IPR036397">
    <property type="entry name" value="RNaseH_sf"/>
</dbReference>
<dbReference type="SUPFAM" id="SSF53098">
    <property type="entry name" value="Ribonuclease H-like"/>
    <property type="match status" value="1"/>
</dbReference>
<comment type="caution">
    <text evidence="19">The sequence shown here is derived from an EMBL/GenBank/DDBJ whole genome shotgun (WGS) entry which is preliminary data.</text>
</comment>
<dbReference type="InterPro" id="IPR012337">
    <property type="entry name" value="RNaseH-like_sf"/>
</dbReference>
<dbReference type="GO" id="GO:0008270">
    <property type="term" value="F:zinc ion binding"/>
    <property type="evidence" value="ECO:0007669"/>
    <property type="project" value="UniProtKB-KW"/>
</dbReference>
<evidence type="ECO:0000256" key="16">
    <source>
        <dbReference type="SAM" id="MobiDB-lite"/>
    </source>
</evidence>
<feature type="compositionally biased region" description="Polar residues" evidence="16">
    <location>
        <begin position="864"/>
        <end position="874"/>
    </location>
</feature>
<dbReference type="InterPro" id="IPR043502">
    <property type="entry name" value="DNA/RNA_pol_sf"/>
</dbReference>
<dbReference type="Gene3D" id="1.10.510.10">
    <property type="entry name" value="Transferase(Phosphotransferase) domain 1"/>
    <property type="match status" value="1"/>
</dbReference>
<keyword evidence="15" id="KW-0479">Metal-binding</keyword>
<dbReference type="SUPFAM" id="SSF56112">
    <property type="entry name" value="Protein kinase-like (PK-like)"/>
    <property type="match status" value="1"/>
</dbReference>
<dbReference type="InterPro" id="IPR001878">
    <property type="entry name" value="Znf_CCHC"/>
</dbReference>
<comment type="subcellular location">
    <subcellularLocation>
        <location evidence="1">Cytoplasm</location>
        <location evidence="1">Cytoskeleton</location>
        <location evidence="1">Microtubule organizing center</location>
    </subcellularLocation>
</comment>
<dbReference type="PROSITE" id="PS50158">
    <property type="entry name" value="ZF_CCHC"/>
    <property type="match status" value="1"/>
</dbReference>
<dbReference type="GO" id="GO:0004190">
    <property type="term" value="F:aspartic-type endopeptidase activity"/>
    <property type="evidence" value="ECO:0007669"/>
    <property type="project" value="UniProtKB-KW"/>
</dbReference>
<dbReference type="InterPro" id="IPR011009">
    <property type="entry name" value="Kinase-like_dom_sf"/>
</dbReference>
<keyword evidence="5" id="KW-0132">Cell division</keyword>
<evidence type="ECO:0000256" key="11">
    <source>
        <dbReference type="ARBA" id="ARBA00023212"/>
    </source>
</evidence>
<dbReference type="CDD" id="cd06627">
    <property type="entry name" value="STKc_Cdc7_like"/>
    <property type="match status" value="1"/>
</dbReference>
<dbReference type="InterPro" id="IPR013103">
    <property type="entry name" value="RVT_2"/>
</dbReference>
<dbReference type="PROSITE" id="PS50011">
    <property type="entry name" value="PROTEIN_KINASE_DOM"/>
    <property type="match status" value="1"/>
</dbReference>
<keyword evidence="9" id="KW-0418">Kinase</keyword>
<keyword evidence="6" id="KW-0808">Transferase</keyword>
<feature type="domain" description="Protein kinase" evidence="17">
    <location>
        <begin position="22"/>
        <end position="271"/>
    </location>
</feature>
<dbReference type="Gene3D" id="3.30.420.10">
    <property type="entry name" value="Ribonuclease H-like superfamily/Ribonuclease H"/>
    <property type="match status" value="1"/>
</dbReference>
<keyword evidence="3" id="KW-0963">Cytoplasm</keyword>
<reference evidence="19" key="1">
    <citation type="journal article" date="2019" name="Sci. Rep.">
        <title>Draft genome of Tanacetum cinerariifolium, the natural source of mosquito coil.</title>
        <authorList>
            <person name="Yamashiro T."/>
            <person name="Shiraishi A."/>
            <person name="Satake H."/>
            <person name="Nakayama K."/>
        </authorList>
    </citation>
    <scope>NUCLEOTIDE SEQUENCE</scope>
</reference>
<dbReference type="InterPro" id="IPR054722">
    <property type="entry name" value="PolX-like_BBD"/>
</dbReference>
<evidence type="ECO:0000313" key="19">
    <source>
        <dbReference type="EMBL" id="GEU36270.1"/>
    </source>
</evidence>
<proteinExistence type="predicted"/>
<organism evidence="19">
    <name type="scientific">Tanacetum cinerariifolium</name>
    <name type="common">Dalmatian daisy</name>
    <name type="synonym">Chrysanthemum cinerariifolium</name>
    <dbReference type="NCBI Taxonomy" id="118510"/>
    <lineage>
        <taxon>Eukaryota</taxon>
        <taxon>Viridiplantae</taxon>
        <taxon>Streptophyta</taxon>
        <taxon>Embryophyta</taxon>
        <taxon>Tracheophyta</taxon>
        <taxon>Spermatophyta</taxon>
        <taxon>Magnoliopsida</taxon>
        <taxon>eudicotyledons</taxon>
        <taxon>Gunneridae</taxon>
        <taxon>Pentapetalae</taxon>
        <taxon>asterids</taxon>
        <taxon>campanulids</taxon>
        <taxon>Asterales</taxon>
        <taxon>Asteraceae</taxon>
        <taxon>Asteroideae</taxon>
        <taxon>Anthemideae</taxon>
        <taxon>Anthemidinae</taxon>
        <taxon>Tanacetum</taxon>
    </lineage>
</organism>
<dbReference type="InterPro" id="IPR053235">
    <property type="entry name" value="Ser_Thr_kinase"/>
</dbReference>
<evidence type="ECO:0000256" key="3">
    <source>
        <dbReference type="ARBA" id="ARBA00022490"/>
    </source>
</evidence>
<dbReference type="SMART" id="SM00220">
    <property type="entry name" value="S_TKc"/>
    <property type="match status" value="1"/>
</dbReference>
<feature type="domain" description="CCHC-type" evidence="18">
    <location>
        <begin position="612"/>
        <end position="627"/>
    </location>
</feature>
<dbReference type="GO" id="GO:0005524">
    <property type="term" value="F:ATP binding"/>
    <property type="evidence" value="ECO:0007669"/>
    <property type="project" value="UniProtKB-KW"/>
</dbReference>
<dbReference type="GO" id="GO:0051301">
    <property type="term" value="P:cell division"/>
    <property type="evidence" value="ECO:0007669"/>
    <property type="project" value="UniProtKB-KW"/>
</dbReference>
<evidence type="ECO:0000256" key="2">
    <source>
        <dbReference type="ARBA" id="ARBA00012513"/>
    </source>
</evidence>
<keyword evidence="4" id="KW-0723">Serine/threonine-protein kinase</keyword>
<evidence type="ECO:0000256" key="12">
    <source>
        <dbReference type="ARBA" id="ARBA00023306"/>
    </source>
</evidence>
<dbReference type="GO" id="GO:0004674">
    <property type="term" value="F:protein serine/threonine kinase activity"/>
    <property type="evidence" value="ECO:0007669"/>
    <property type="project" value="UniProtKB-KW"/>
</dbReference>
<evidence type="ECO:0000259" key="17">
    <source>
        <dbReference type="PROSITE" id="PS50011"/>
    </source>
</evidence>
<evidence type="ECO:0000256" key="7">
    <source>
        <dbReference type="ARBA" id="ARBA00022741"/>
    </source>
</evidence>
<dbReference type="SUPFAM" id="SSF56672">
    <property type="entry name" value="DNA/RNA polymerases"/>
    <property type="match status" value="1"/>
</dbReference>
<evidence type="ECO:0000256" key="10">
    <source>
        <dbReference type="ARBA" id="ARBA00022840"/>
    </source>
</evidence>
<keyword evidence="7" id="KW-0547">Nucleotide-binding</keyword>
<dbReference type="InterPro" id="IPR057670">
    <property type="entry name" value="SH3_retrovirus"/>
</dbReference>
<name>A0A6L2JHN7_TANCI</name>
<dbReference type="InterPro" id="IPR008271">
    <property type="entry name" value="Ser/Thr_kinase_AS"/>
</dbReference>
<feature type="compositionally biased region" description="Polar residues" evidence="16">
    <location>
        <begin position="937"/>
        <end position="947"/>
    </location>
</feature>
<feature type="region of interest" description="Disordered" evidence="16">
    <location>
        <begin position="839"/>
        <end position="874"/>
    </location>
</feature>
<dbReference type="SUPFAM" id="SSF57756">
    <property type="entry name" value="Retrovirus zinc finger-like domains"/>
    <property type="match status" value="1"/>
</dbReference>
<dbReference type="FunFam" id="1.10.510.10:FF:000372">
    <property type="entry name" value="MAP3K epsilon protein kinase 1"/>
    <property type="match status" value="1"/>
</dbReference>
<keyword evidence="11" id="KW-0206">Cytoskeleton</keyword>
<evidence type="ECO:0000256" key="9">
    <source>
        <dbReference type="ARBA" id="ARBA00022777"/>
    </source>
</evidence>
<dbReference type="EMBL" id="BKCJ010000790">
    <property type="protein sequence ID" value="GEU36270.1"/>
    <property type="molecule type" value="Genomic_DNA"/>
</dbReference>
<evidence type="ECO:0000256" key="15">
    <source>
        <dbReference type="PROSITE-ProRule" id="PRU00047"/>
    </source>
</evidence>
<sequence length="1751" mass="198653">MTDKQATSTPTFRNLSTLENRYMLGDRLGTGVLKGLDLENGNLVAVKQVSLENIAEQDLDIVMEIDVLKNLNHKNIVKYLGSLTTETHRYIILEYVENGSLANMIKPRNFGPFPEPLVASYIAQVLEGLVYLHEQGVVHRDIKGANILTTKEGLVKLADFGVAHKLIQGDINAHSVVGTPYWMAPEVIEMSGVCAASDIWSVGCTVIELLTGVPPYYNLQPMPALFKIVQDEHPPIPNGLSPGVSDFLSQCFIKDASLRPGAKTLLSHTWIPGELECEEGWSKSRSCLGRQGFKAVFGNKLFEAFRSDKCGLPIDFGSDLFKTSRQRFSSTLPALVQGIVHQCLQRDDMHNGDHVSYDTFTRPNGDALKKCILECPCTLSIVIVLAAPAKKNSPAVPEHTTVETLLNMSPENKAHYESEKEAIHLILIGIRDEIYSTVDAYKISHEMWEAIERLQQGESLNIQDVMTNLFWKFGKFTSPDGDTMESYYTRFHKLMNEMIKNNLTKEVIELRAERIARNANPLALVATAQPNQDPYYQTPHSHKSYAPTSKAELLTRSHATTRNKGKEISKSITPPSENENQTRKIRNQRTLNVVGARENVGSPIVQQTMIQCFNCKEFGHFAKECRKPKKVKDSTYHKEKMLLCKQAEKGVPLQAEQSDWLADTDEEIDEQELEVHYSYMEKIQEVPTADSGTDSKPLEQVQYDAGYNVFANEIQHSEQSESISNTCVVETNDSNVIPDSSDMCDNDIQNDQNVVECDDAHVALANLIANLKLDTATQAVRNTNVIKPGLYRIDSMTTKSRAPQLPQTYRNNNPRVPTSTGVTHRTNVTIPQLRSTKMKDKVVPNNSQVKDKKTEVEDHPRIPSISNNTKSVSACNDSLKSRTSNVNAVCATCRKCLADLDHFARVTKMLNDMNARTKKPNVVPISPRKPKGHANKSIATPSKKTVASESTTQKSKSYYMMLYEKTSKAWKWWIEQQFPIGYKWVSKTKMKWVPKVRNENLKKKIRSAIDNIIQLILFIVDSGCTKHMTGNLTLLFNFVDKYLGTVRFGNDQFAPILNYGNLVQRNITINRVYYVEGLNHNLFSVGQFCDADLKDQLCSSCEVSKAKRSSFKTKAVPSSKGRLNLLHMDLCGPMQVASINGKKYILVIIDDYSRYTWTLFLRSKDETPEFLKDFLTMIQRNLQALNNVVERRNHTLVKVDRTMLLASKIPSFFWAEAIATACYTQNRSIIIPTHEKISYRIINDRKPSIKHLHIFGCTCYLTRDGKNLDVMKEKGDPCILVGYPTQSKGYRVYNKRTQLIVESIHLRFDEIKEMSETSETSVANDTSCFVPQRQNVSDYDNSDPVPQLQNVFLQQIQTVNKSSSPTNNSTQQDTLHSTDIHPTLEPSTPTNVHAEENNDTQAEAEFTNLFCTPVREAAESSHTILEELHQFDRLQVWELVDRPFVKNVIRLKWLWKNKKDKDQTVIRNKVRLVAKVYAQEEGIDFKESFAPVARLEAVRIFVAYAAHKSFLIYQMDVKMTFLNGPLKEEVYVAQPDRFVDPDHPEKVYRLRKALYGLKQSPRAWYDELSNFLISKGFTKGTIDPNLFTIKYREDILLVKIYVDDIIFESTNFKFLKRFEKLMYSRFEMSLMGEMKFFLGLQIHQSPRGIFITHAKYALEILKKHGMEKGQIIGTPMATKPKLDADLSGKLVDQTDYHSKIRSLVYLTSSRPDIVCLDTSKSTSRGIQFLGDKLVSWMSKKQDCTAMSLAEA</sequence>
<evidence type="ECO:0000256" key="6">
    <source>
        <dbReference type="ARBA" id="ARBA00022679"/>
    </source>
</evidence>
<dbReference type="Gene3D" id="4.10.60.10">
    <property type="entry name" value="Zinc finger, CCHC-type"/>
    <property type="match status" value="1"/>
</dbReference>
<evidence type="ECO:0000256" key="1">
    <source>
        <dbReference type="ARBA" id="ARBA00004267"/>
    </source>
</evidence>
<keyword evidence="15" id="KW-0863">Zinc-finger</keyword>
<feature type="compositionally biased region" description="Basic and acidic residues" evidence="16">
    <location>
        <begin position="849"/>
        <end position="861"/>
    </location>
</feature>
<dbReference type="SMART" id="SM00343">
    <property type="entry name" value="ZnF_C2HC"/>
    <property type="match status" value="1"/>
</dbReference>
<keyword evidence="8" id="KW-0064">Aspartyl protease</keyword>
<dbReference type="Pfam" id="PF00098">
    <property type="entry name" value="zf-CCHC"/>
    <property type="match status" value="1"/>
</dbReference>
<dbReference type="EC" id="2.7.11.1" evidence="2"/>
<dbReference type="GO" id="GO:0005737">
    <property type="term" value="C:cytoplasm"/>
    <property type="evidence" value="ECO:0007669"/>
    <property type="project" value="TreeGrafter"/>
</dbReference>
<evidence type="ECO:0000259" key="18">
    <source>
        <dbReference type="PROSITE" id="PS50158"/>
    </source>
</evidence>
<keyword evidence="15" id="KW-0862">Zinc</keyword>
<dbReference type="Pfam" id="PF22936">
    <property type="entry name" value="Pol_BBD"/>
    <property type="match status" value="1"/>
</dbReference>
<dbReference type="PANTHER" id="PTHR24361:SF433">
    <property type="entry name" value="PROTEIN KINASE DOMAIN-CONTAINING PROTEIN"/>
    <property type="match status" value="1"/>
</dbReference>
<evidence type="ECO:0000256" key="13">
    <source>
        <dbReference type="ARBA" id="ARBA00047899"/>
    </source>
</evidence>
<dbReference type="InterPro" id="IPR036875">
    <property type="entry name" value="Znf_CCHC_sf"/>
</dbReference>
<dbReference type="Pfam" id="PF25597">
    <property type="entry name" value="SH3_retrovirus"/>
    <property type="match status" value="1"/>
</dbReference>
<dbReference type="PANTHER" id="PTHR24361">
    <property type="entry name" value="MITOGEN-ACTIVATED KINASE KINASE KINASE"/>
    <property type="match status" value="1"/>
</dbReference>
<evidence type="ECO:0000256" key="8">
    <source>
        <dbReference type="ARBA" id="ARBA00022750"/>
    </source>
</evidence>
<keyword evidence="10" id="KW-0067">ATP-binding</keyword>
<dbReference type="GO" id="GO:0003676">
    <property type="term" value="F:nucleic acid binding"/>
    <property type="evidence" value="ECO:0007669"/>
    <property type="project" value="InterPro"/>
</dbReference>
<keyword evidence="8" id="KW-0378">Hydrolase</keyword>
<keyword evidence="12" id="KW-0131">Cell cycle</keyword>
<dbReference type="InterPro" id="IPR000719">
    <property type="entry name" value="Prot_kinase_dom"/>
</dbReference>
<comment type="catalytic activity">
    <reaction evidence="13">
        <text>L-threonyl-[protein] + ATP = O-phospho-L-threonyl-[protein] + ADP + H(+)</text>
        <dbReference type="Rhea" id="RHEA:46608"/>
        <dbReference type="Rhea" id="RHEA-COMP:11060"/>
        <dbReference type="Rhea" id="RHEA-COMP:11605"/>
        <dbReference type="ChEBI" id="CHEBI:15378"/>
        <dbReference type="ChEBI" id="CHEBI:30013"/>
        <dbReference type="ChEBI" id="CHEBI:30616"/>
        <dbReference type="ChEBI" id="CHEBI:61977"/>
        <dbReference type="ChEBI" id="CHEBI:456216"/>
        <dbReference type="EC" id="2.7.11.1"/>
    </reaction>
</comment>
<accession>A0A6L2JHN7</accession>
<dbReference type="Pfam" id="PF14223">
    <property type="entry name" value="Retrotran_gag_2"/>
    <property type="match status" value="1"/>
</dbReference>
<protein>
    <recommendedName>
        <fullName evidence="2">non-specific serine/threonine protein kinase</fullName>
        <ecNumber evidence="2">2.7.11.1</ecNumber>
    </recommendedName>
</protein>
<dbReference type="GO" id="GO:0005815">
    <property type="term" value="C:microtubule organizing center"/>
    <property type="evidence" value="ECO:0007669"/>
    <property type="project" value="UniProtKB-SubCell"/>
</dbReference>
<feature type="compositionally biased region" description="Polar residues" evidence="16">
    <location>
        <begin position="1360"/>
        <end position="1377"/>
    </location>
</feature>